<feature type="compositionally biased region" description="Basic and acidic residues" evidence="1">
    <location>
        <begin position="30"/>
        <end position="45"/>
    </location>
</feature>
<keyword evidence="3" id="KW-1185">Reference proteome</keyword>
<sequence>MRSADSTAAPLPDETKKTKKTKKAGRAARRKAETAIDSAGADHGRSRQPLTAARARRLIGVSKAVAPLLAPYALALAGVARARWDAYRAARLGVDPTQLSAYAGPGGALHARLSRVAEALGELESGTHAQPTEAARRFVADTRPRLVDLSVAVRAAEQMPTARRRTAYRAIGGELDRIEIDLLTHLGIIT</sequence>
<protein>
    <submittedName>
        <fullName evidence="2">Uncharacterized protein</fullName>
    </submittedName>
</protein>
<comment type="caution">
    <text evidence="2">The sequence shown here is derived from an EMBL/GenBank/DDBJ whole genome shotgun (WGS) entry which is preliminary data.</text>
</comment>
<name>A0ABX1RDM9_9PSEU</name>
<dbReference type="RefSeq" id="WP_169395609.1">
    <property type="nucleotide sequence ID" value="NZ_BAAAJH010000001.1"/>
</dbReference>
<dbReference type="InterPro" id="IPR045522">
    <property type="entry name" value="DUF6474"/>
</dbReference>
<evidence type="ECO:0000256" key="1">
    <source>
        <dbReference type="SAM" id="MobiDB-lite"/>
    </source>
</evidence>
<accession>A0ABX1RDM9</accession>
<evidence type="ECO:0000313" key="3">
    <source>
        <dbReference type="Proteomes" id="UP001296706"/>
    </source>
</evidence>
<dbReference type="Pfam" id="PF20079">
    <property type="entry name" value="DUF6474"/>
    <property type="match status" value="1"/>
</dbReference>
<dbReference type="EMBL" id="JAAXKY010000025">
    <property type="protein sequence ID" value="NMH77539.1"/>
    <property type="molecule type" value="Genomic_DNA"/>
</dbReference>
<gene>
    <name evidence="2" type="ORF">HF577_10645</name>
</gene>
<dbReference type="Proteomes" id="UP001296706">
    <property type="component" value="Unassembled WGS sequence"/>
</dbReference>
<organism evidence="2 3">
    <name type="scientific">Pseudonocardia xinjiangensis</name>
    <dbReference type="NCBI Taxonomy" id="75289"/>
    <lineage>
        <taxon>Bacteria</taxon>
        <taxon>Bacillati</taxon>
        <taxon>Actinomycetota</taxon>
        <taxon>Actinomycetes</taxon>
        <taxon>Pseudonocardiales</taxon>
        <taxon>Pseudonocardiaceae</taxon>
        <taxon>Pseudonocardia</taxon>
    </lineage>
</organism>
<feature type="compositionally biased region" description="Basic residues" evidence="1">
    <location>
        <begin position="17"/>
        <end position="29"/>
    </location>
</feature>
<evidence type="ECO:0000313" key="2">
    <source>
        <dbReference type="EMBL" id="NMH77539.1"/>
    </source>
</evidence>
<reference evidence="2 3" key="1">
    <citation type="submission" date="2020-04" db="EMBL/GenBank/DDBJ databases">
        <authorList>
            <person name="Klaysubun C."/>
            <person name="Duangmal K."/>
            <person name="Lipun K."/>
        </authorList>
    </citation>
    <scope>NUCLEOTIDE SEQUENCE [LARGE SCALE GENOMIC DNA]</scope>
    <source>
        <strain evidence="2 3">JCM 11839</strain>
    </source>
</reference>
<proteinExistence type="predicted"/>
<feature type="region of interest" description="Disordered" evidence="1">
    <location>
        <begin position="1"/>
        <end position="50"/>
    </location>
</feature>